<protein>
    <recommendedName>
        <fullName evidence="2">Alpha-carbonic anhydrase domain-containing protein</fullName>
    </recommendedName>
</protein>
<dbReference type="GO" id="GO:0006730">
    <property type="term" value="P:one-carbon metabolic process"/>
    <property type="evidence" value="ECO:0007669"/>
    <property type="project" value="TreeGrafter"/>
</dbReference>
<dbReference type="SMART" id="SM01057">
    <property type="entry name" value="Carb_anhydrase"/>
    <property type="match status" value="1"/>
</dbReference>
<dbReference type="GO" id="GO:0008270">
    <property type="term" value="F:zinc ion binding"/>
    <property type="evidence" value="ECO:0007669"/>
    <property type="project" value="InterPro"/>
</dbReference>
<evidence type="ECO:0000313" key="4">
    <source>
        <dbReference type="Proteomes" id="UP001487740"/>
    </source>
</evidence>
<dbReference type="PANTHER" id="PTHR18952:SF208">
    <property type="entry name" value="CARBONIC ANHYDRASE XA-RELATED"/>
    <property type="match status" value="1"/>
</dbReference>
<proteinExistence type="inferred from homology"/>
<evidence type="ECO:0000259" key="2">
    <source>
        <dbReference type="PROSITE" id="PS51144"/>
    </source>
</evidence>
<reference evidence="3 4" key="1">
    <citation type="submission" date="2023-03" db="EMBL/GenBank/DDBJ databases">
        <title>High-quality genome of Scylla paramamosain provides insights in environmental adaptation.</title>
        <authorList>
            <person name="Zhang L."/>
        </authorList>
    </citation>
    <scope>NUCLEOTIDE SEQUENCE [LARGE SCALE GENOMIC DNA]</scope>
    <source>
        <strain evidence="3">LZ_2023a</strain>
        <tissue evidence="3">Muscle</tissue>
    </source>
</reference>
<dbReference type="Pfam" id="PF00194">
    <property type="entry name" value="Carb_anhydrase"/>
    <property type="match status" value="1"/>
</dbReference>
<organism evidence="3 4">
    <name type="scientific">Scylla paramamosain</name>
    <name type="common">Mud crab</name>
    <dbReference type="NCBI Taxonomy" id="85552"/>
    <lineage>
        <taxon>Eukaryota</taxon>
        <taxon>Metazoa</taxon>
        <taxon>Ecdysozoa</taxon>
        <taxon>Arthropoda</taxon>
        <taxon>Crustacea</taxon>
        <taxon>Multicrustacea</taxon>
        <taxon>Malacostraca</taxon>
        <taxon>Eumalacostraca</taxon>
        <taxon>Eucarida</taxon>
        <taxon>Decapoda</taxon>
        <taxon>Pleocyemata</taxon>
        <taxon>Brachyura</taxon>
        <taxon>Eubrachyura</taxon>
        <taxon>Portunoidea</taxon>
        <taxon>Portunidae</taxon>
        <taxon>Portuninae</taxon>
        <taxon>Scylla</taxon>
    </lineage>
</organism>
<dbReference type="InterPro" id="IPR041878">
    <property type="entry name" value="Alpha_CARP_X/XI"/>
</dbReference>
<name>A0AAW0UD12_SCYPA</name>
<evidence type="ECO:0000313" key="3">
    <source>
        <dbReference type="EMBL" id="KAK8397595.1"/>
    </source>
</evidence>
<dbReference type="SUPFAM" id="SSF51069">
    <property type="entry name" value="Carbonic anhydrase"/>
    <property type="match status" value="1"/>
</dbReference>
<dbReference type="InterPro" id="IPR036398">
    <property type="entry name" value="CA_dom_sf"/>
</dbReference>
<dbReference type="PANTHER" id="PTHR18952">
    <property type="entry name" value="CARBONIC ANHYDRASE"/>
    <property type="match status" value="1"/>
</dbReference>
<dbReference type="InterPro" id="IPR023561">
    <property type="entry name" value="Carbonic_anhydrase_a-class"/>
</dbReference>
<gene>
    <name evidence="3" type="ORF">O3P69_004402</name>
</gene>
<dbReference type="InterPro" id="IPR001148">
    <property type="entry name" value="CA_dom"/>
</dbReference>
<evidence type="ECO:0000256" key="1">
    <source>
        <dbReference type="ARBA" id="ARBA00010718"/>
    </source>
</evidence>
<dbReference type="GO" id="GO:0004089">
    <property type="term" value="F:carbonate dehydratase activity"/>
    <property type="evidence" value="ECO:0007669"/>
    <property type="project" value="InterPro"/>
</dbReference>
<comment type="similarity">
    <text evidence="1">Belongs to the alpha-carbonic anhydrase family.</text>
</comment>
<keyword evidence="4" id="KW-1185">Reference proteome</keyword>
<dbReference type="CDD" id="cd03121">
    <property type="entry name" value="alpha_CARP_X_XI_like"/>
    <property type="match status" value="1"/>
</dbReference>
<accession>A0AAW0UD12</accession>
<comment type="caution">
    <text evidence="3">The sequence shown here is derived from an EMBL/GenBank/DDBJ whole genome shotgun (WGS) entry which is preliminary data.</text>
</comment>
<sequence>MLRPDFWGLINPDWSLCSKGRRQSPIDVDPARLLYDPNLRLLHIDKHKVSGYLENTGHSVVLTLDGGKTPVNVTGGPLSYRYQLTEAHLRYGIVDLLGSEHTINGRAFPAELQLFGFNSQLYANFSQALDKAYGIVGISILLQIGERSNPALSQLTAGVNQIKYVGDKYSVRHLSVHDLLPSTTYYMTYEGSTTMPACHETVTWVISNKPIYITKQQLHGLRQLHQGTDPKQAGAPLANNFRPPQKLHHRPVRTNIDFTNAHRTPLTSGEQKYLHYKKSSSITAPPVKPFQDFKRPFDIEVGGASLRGATWTRLEAPAAPPPD</sequence>
<feature type="domain" description="Alpha-carbonic anhydrase" evidence="2">
    <location>
        <begin position="1"/>
        <end position="256"/>
    </location>
</feature>
<dbReference type="AlphaFoldDB" id="A0AAW0UD12"/>
<dbReference type="Proteomes" id="UP001487740">
    <property type="component" value="Unassembled WGS sequence"/>
</dbReference>
<dbReference type="PROSITE" id="PS51144">
    <property type="entry name" value="ALPHA_CA_2"/>
    <property type="match status" value="1"/>
</dbReference>
<dbReference type="Gene3D" id="3.10.200.10">
    <property type="entry name" value="Alpha carbonic anhydrase"/>
    <property type="match status" value="1"/>
</dbReference>
<dbReference type="EMBL" id="JARAKH010000013">
    <property type="protein sequence ID" value="KAK8397595.1"/>
    <property type="molecule type" value="Genomic_DNA"/>
</dbReference>